<gene>
    <name evidence="2" type="ORF">ATO12_17225</name>
</gene>
<keyword evidence="1" id="KW-0732">Signal</keyword>
<feature type="chain" id="PRO_5001512362" description="Lipoprotein" evidence="1">
    <location>
        <begin position="24"/>
        <end position="351"/>
    </location>
</feature>
<dbReference type="SUPFAM" id="SSF50969">
    <property type="entry name" value="YVTN repeat-like/Quinoprotein amine dehydrogenase"/>
    <property type="match status" value="1"/>
</dbReference>
<evidence type="ECO:0008006" key="4">
    <source>
        <dbReference type="Google" id="ProtNLM"/>
    </source>
</evidence>
<organism evidence="2 3">
    <name type="scientific">Aquimarina atlantica</name>
    <dbReference type="NCBI Taxonomy" id="1317122"/>
    <lineage>
        <taxon>Bacteria</taxon>
        <taxon>Pseudomonadati</taxon>
        <taxon>Bacteroidota</taxon>
        <taxon>Flavobacteriia</taxon>
        <taxon>Flavobacteriales</taxon>
        <taxon>Flavobacteriaceae</taxon>
        <taxon>Aquimarina</taxon>
    </lineage>
</organism>
<dbReference type="eggNOG" id="COG3391">
    <property type="taxonomic scope" value="Bacteria"/>
</dbReference>
<dbReference type="STRING" id="1317122.ATO12_17225"/>
<protein>
    <recommendedName>
        <fullName evidence="4">Lipoprotein</fullName>
    </recommendedName>
</protein>
<accession>A0A023BV67</accession>
<evidence type="ECO:0000313" key="2">
    <source>
        <dbReference type="EMBL" id="EZH73678.1"/>
    </source>
</evidence>
<comment type="caution">
    <text evidence="2">The sequence shown here is derived from an EMBL/GenBank/DDBJ whole genome shotgun (WGS) entry which is preliminary data.</text>
</comment>
<evidence type="ECO:0000313" key="3">
    <source>
        <dbReference type="Proteomes" id="UP000023541"/>
    </source>
</evidence>
<dbReference type="AlphaFoldDB" id="A0A023BV67"/>
<evidence type="ECO:0000256" key="1">
    <source>
        <dbReference type="SAM" id="SignalP"/>
    </source>
</evidence>
<name>A0A023BV67_9FLAO</name>
<dbReference type="Pfam" id="PF15869">
    <property type="entry name" value="TolB_like"/>
    <property type="match status" value="1"/>
</dbReference>
<dbReference type="Proteomes" id="UP000023541">
    <property type="component" value="Unassembled WGS sequence"/>
</dbReference>
<dbReference type="EMBL" id="AQRA01000005">
    <property type="protein sequence ID" value="EZH73678.1"/>
    <property type="molecule type" value="Genomic_DNA"/>
</dbReference>
<sequence>MRIYMKFLVVICLIGLNSCNVHDEVYSNKNLNFYSKNDFKNLKQIKSKKLPFKYDSIIFPEGMDIVNNHLILLDDKTTYPLQVYNLETYQFIGSYGKKGRGPGEIKHAKQLFSDNDDLFFMYDLELKKILGYSLESLLEDKPMFDRKINESGYCISITMIENNIYYTDFYGNNNSFYKLDTISGSIETFGSLIHNAKGVANKTFSQACAAHIIHGNNNIITAYKYAPFFEIYNLDTNKITSILTIDKFPPIYDELSNNGHKIFSLINGETRNAFIALDTSENYIYMLFSGNVISTENFYKKGNRILVFDYDGKPISLYNLDTPIYNFKVVNDESIIGLSSDITVDVVKFNL</sequence>
<keyword evidence="3" id="KW-1185">Reference proteome</keyword>
<feature type="signal peptide" evidence="1">
    <location>
        <begin position="1"/>
        <end position="23"/>
    </location>
</feature>
<dbReference type="RefSeq" id="WP_081802057.1">
    <property type="nucleotide sequence ID" value="NZ_AQRA01000005.1"/>
</dbReference>
<dbReference type="OrthoDB" id="1452806at2"/>
<reference evidence="2 3" key="1">
    <citation type="submission" date="2014-04" db="EMBL/GenBank/DDBJ databases">
        <title>Aquimarina sp. 22II-S11-z7 Genome Sequencing.</title>
        <authorList>
            <person name="Lai Q."/>
        </authorList>
    </citation>
    <scope>NUCLEOTIDE SEQUENCE [LARGE SCALE GENOMIC DNA]</scope>
    <source>
        <strain evidence="2 3">22II-S11-z7</strain>
    </source>
</reference>
<proteinExistence type="predicted"/>
<dbReference type="InterPro" id="IPR011044">
    <property type="entry name" value="Quino_amine_DH_bsu"/>
</dbReference>